<dbReference type="EMBL" id="BGPR01007282">
    <property type="protein sequence ID" value="GBN25749.1"/>
    <property type="molecule type" value="Genomic_DNA"/>
</dbReference>
<reference evidence="2 3" key="1">
    <citation type="journal article" date="2019" name="Sci. Rep.">
        <title>Orb-weaving spider Araneus ventricosus genome elucidates the spidroin gene catalogue.</title>
        <authorList>
            <person name="Kono N."/>
            <person name="Nakamura H."/>
            <person name="Ohtoshi R."/>
            <person name="Moran D.A.P."/>
            <person name="Shinohara A."/>
            <person name="Yoshida Y."/>
            <person name="Fujiwara M."/>
            <person name="Mori M."/>
            <person name="Tomita M."/>
            <person name="Arakawa K."/>
        </authorList>
    </citation>
    <scope>NUCLEOTIDE SEQUENCE [LARGE SCALE GENOMIC DNA]</scope>
</reference>
<gene>
    <name evidence="2" type="ORF">AVEN_8202_1</name>
</gene>
<comment type="caution">
    <text evidence="2">The sequence shown here is derived from an EMBL/GenBank/DDBJ whole genome shotgun (WGS) entry which is preliminary data.</text>
</comment>
<accession>A0A4Y2MGN4</accession>
<dbReference type="Proteomes" id="UP000499080">
    <property type="component" value="Unassembled WGS sequence"/>
</dbReference>
<keyword evidence="3" id="KW-1185">Reference proteome</keyword>
<proteinExistence type="predicted"/>
<feature type="signal peptide" evidence="1">
    <location>
        <begin position="1"/>
        <end position="18"/>
    </location>
</feature>
<keyword evidence="1" id="KW-0732">Signal</keyword>
<protein>
    <submittedName>
        <fullName evidence="2">Uncharacterized protein</fullName>
    </submittedName>
</protein>
<evidence type="ECO:0000313" key="2">
    <source>
        <dbReference type="EMBL" id="GBN25749.1"/>
    </source>
</evidence>
<name>A0A4Y2MGN4_ARAVE</name>
<dbReference type="AlphaFoldDB" id="A0A4Y2MGN4"/>
<sequence length="102" mass="11839">MRFHLATIHICTLDWLRALCNMAGVTGGKASVMRRRRSCNIGERGRIYLSLCSLKICLTFEKSFRGLRLMLNHDIWRLYTYLKEEYNHPAEVSSTVVTVTFP</sequence>
<evidence type="ECO:0000256" key="1">
    <source>
        <dbReference type="SAM" id="SignalP"/>
    </source>
</evidence>
<organism evidence="2 3">
    <name type="scientific">Araneus ventricosus</name>
    <name type="common">Orbweaver spider</name>
    <name type="synonym">Epeira ventricosa</name>
    <dbReference type="NCBI Taxonomy" id="182803"/>
    <lineage>
        <taxon>Eukaryota</taxon>
        <taxon>Metazoa</taxon>
        <taxon>Ecdysozoa</taxon>
        <taxon>Arthropoda</taxon>
        <taxon>Chelicerata</taxon>
        <taxon>Arachnida</taxon>
        <taxon>Araneae</taxon>
        <taxon>Araneomorphae</taxon>
        <taxon>Entelegynae</taxon>
        <taxon>Araneoidea</taxon>
        <taxon>Araneidae</taxon>
        <taxon>Araneus</taxon>
    </lineage>
</organism>
<feature type="chain" id="PRO_5021319829" evidence="1">
    <location>
        <begin position="19"/>
        <end position="102"/>
    </location>
</feature>
<evidence type="ECO:0000313" key="3">
    <source>
        <dbReference type="Proteomes" id="UP000499080"/>
    </source>
</evidence>